<keyword evidence="1" id="KW-1133">Transmembrane helix</keyword>
<feature type="transmembrane region" description="Helical" evidence="1">
    <location>
        <begin position="92"/>
        <end position="112"/>
    </location>
</feature>
<keyword evidence="1" id="KW-0472">Membrane</keyword>
<accession>A0AA45HJE3</accession>
<gene>
    <name evidence="2" type="ORF">C7380_103110</name>
</gene>
<evidence type="ECO:0000256" key="1">
    <source>
        <dbReference type="SAM" id="Phobius"/>
    </source>
</evidence>
<name>A0AA45HJE3_9BACT</name>
<sequence>MKGTFNKDLKKLIDNSDFSFESLSKELKMPAYMLQDFINNKLDGYSKVQIDDICSRLNIILDENILFFPEESEKLKKEKKDIKFLSKNKKNFFILILITFSLITCIYIYKIYGEMMFYQNIISKNNISINIQNLSSNTIVVEDIELKPNEYKNIILEKNKKIKILNNTGTVKIKSPFDEYNIKLDDFEVVLTDGKN</sequence>
<dbReference type="EMBL" id="QGGI01000003">
    <property type="protein sequence ID" value="PWJ95931.1"/>
    <property type="molecule type" value="Genomic_DNA"/>
</dbReference>
<organism evidence="2 3">
    <name type="scientific">Oceanotoga teriensis</name>
    <dbReference type="NCBI Taxonomy" id="515440"/>
    <lineage>
        <taxon>Bacteria</taxon>
        <taxon>Thermotogati</taxon>
        <taxon>Thermotogota</taxon>
        <taxon>Thermotogae</taxon>
        <taxon>Petrotogales</taxon>
        <taxon>Petrotogaceae</taxon>
        <taxon>Oceanotoga</taxon>
    </lineage>
</organism>
<keyword evidence="1" id="KW-0812">Transmembrane</keyword>
<reference evidence="2 3" key="1">
    <citation type="submission" date="2018-05" db="EMBL/GenBank/DDBJ databases">
        <title>Genomic Encyclopedia of Type Strains, Phase IV (KMG-IV): sequencing the most valuable type-strain genomes for metagenomic binning, comparative biology and taxonomic classification.</title>
        <authorList>
            <person name="Goeker M."/>
        </authorList>
    </citation>
    <scope>NUCLEOTIDE SEQUENCE [LARGE SCALE GENOMIC DNA]</scope>
    <source>
        <strain evidence="2 3">DSM 24906</strain>
    </source>
</reference>
<evidence type="ECO:0000313" key="3">
    <source>
        <dbReference type="Proteomes" id="UP000245921"/>
    </source>
</evidence>
<evidence type="ECO:0000313" key="2">
    <source>
        <dbReference type="EMBL" id="PWJ95931.1"/>
    </source>
</evidence>
<dbReference type="RefSeq" id="WP_109604048.1">
    <property type="nucleotide sequence ID" value="NZ_QGGI01000003.1"/>
</dbReference>
<dbReference type="Proteomes" id="UP000245921">
    <property type="component" value="Unassembled WGS sequence"/>
</dbReference>
<proteinExistence type="predicted"/>
<comment type="caution">
    <text evidence="2">The sequence shown here is derived from an EMBL/GenBank/DDBJ whole genome shotgun (WGS) entry which is preliminary data.</text>
</comment>
<keyword evidence="3" id="KW-1185">Reference proteome</keyword>
<dbReference type="AlphaFoldDB" id="A0AA45HJE3"/>
<protein>
    <submittedName>
        <fullName evidence="2">Uncharacterized protein</fullName>
    </submittedName>
</protein>